<reference evidence="3 4" key="1">
    <citation type="journal article" date="2002" name="Nature">
        <title>Comparison of the genomes of two Xanthomonas pathogens with differing host specificities.</title>
        <authorList>
            <person name="da Silva A.C."/>
            <person name="Ferro J.A."/>
            <person name="Reinach F.C."/>
            <person name="Farah C.S."/>
            <person name="Furlan L.R."/>
            <person name="Quaggio R.B."/>
            <person name="Monteiro-Vitorello C.B."/>
            <person name="Van Sluys M.A."/>
            <person name="Almeida N.F."/>
            <person name="Alves L.M."/>
            <person name="do Amaral A.M."/>
            <person name="Bertolini M.C."/>
            <person name="Camargo L.E."/>
            <person name="Camarotte G."/>
            <person name="Cannavan F."/>
            <person name="Cardozo J."/>
            <person name="Chambergo F."/>
            <person name="Ciapina L.P."/>
            <person name="Cicarelli R.M."/>
            <person name="Coutinho L.L."/>
            <person name="Cursino-Santos J.R."/>
            <person name="El-Dorry H."/>
            <person name="Faria J.B."/>
            <person name="Ferreira A.J."/>
            <person name="Ferreira R.C."/>
            <person name="Ferro M.I."/>
            <person name="Formighieri E.F."/>
            <person name="Franco M.C."/>
            <person name="Greggio C.C."/>
            <person name="Gruber A."/>
            <person name="Katsuyama A.M."/>
            <person name="Kishi L.T."/>
            <person name="Leite R.P."/>
            <person name="Lemos E.G."/>
            <person name="Lemos M.V."/>
            <person name="Locali E.C."/>
            <person name="Machado M.A."/>
            <person name="Madeira A.M."/>
            <person name="Martinez-Rossi N.M."/>
            <person name="Martins E.C."/>
            <person name="Meidanis J."/>
            <person name="Menck C.F."/>
            <person name="Miyaki C.Y."/>
            <person name="Moon D.H."/>
            <person name="Moreira L.M."/>
            <person name="Novo M.T."/>
            <person name="Okura V.K."/>
            <person name="Oliveira M.C."/>
            <person name="Oliveira V.R."/>
            <person name="Pereira H.A."/>
            <person name="Rossi A."/>
            <person name="Sena J.A."/>
            <person name="Silva C."/>
            <person name="de Souza R.F."/>
            <person name="Spinola L.A."/>
            <person name="Takita M.A."/>
            <person name="Tamura R.E."/>
            <person name="Teixeira E.C."/>
            <person name="Tezza R.I."/>
            <person name="Trindade dos Santos M."/>
            <person name="Truffi D."/>
            <person name="Tsai S.M."/>
            <person name="White F.F."/>
            <person name="Setubal J.C."/>
            <person name="Kitajima J.P."/>
        </authorList>
    </citation>
    <scope>NUCLEOTIDE SEQUENCE [LARGE SCALE GENOMIC DNA]</scope>
    <source>
        <strain evidence="3 4">306</strain>
    </source>
</reference>
<evidence type="ECO:0000313" key="3">
    <source>
        <dbReference type="EMBL" id="AAM38614.1"/>
    </source>
</evidence>
<dbReference type="InterPro" id="IPR005119">
    <property type="entry name" value="LysR_subst-bd"/>
</dbReference>
<dbReference type="PANTHER" id="PTHR30537">
    <property type="entry name" value="HTH-TYPE TRANSCRIPTIONAL REGULATOR"/>
    <property type="match status" value="1"/>
</dbReference>
<dbReference type="Gene3D" id="3.40.190.290">
    <property type="match status" value="1"/>
</dbReference>
<dbReference type="Pfam" id="PF03466">
    <property type="entry name" value="LysR_substrate"/>
    <property type="match status" value="1"/>
</dbReference>
<dbReference type="KEGG" id="xac:XAC3771"/>
<dbReference type="InterPro" id="IPR058163">
    <property type="entry name" value="LysR-type_TF_proteobact-type"/>
</dbReference>
<dbReference type="Proteomes" id="UP000000576">
    <property type="component" value="Chromosome"/>
</dbReference>
<dbReference type="GO" id="GO:0043565">
    <property type="term" value="F:sequence-specific DNA binding"/>
    <property type="evidence" value="ECO:0007669"/>
    <property type="project" value="TreeGrafter"/>
</dbReference>
<proteinExistence type="inferred from homology"/>
<evidence type="ECO:0000313" key="4">
    <source>
        <dbReference type="Proteomes" id="UP000000576"/>
    </source>
</evidence>
<dbReference type="GO" id="GO:0006351">
    <property type="term" value="P:DNA-templated transcription"/>
    <property type="evidence" value="ECO:0007669"/>
    <property type="project" value="TreeGrafter"/>
</dbReference>
<dbReference type="EMBL" id="AE008923">
    <property type="protein sequence ID" value="AAM38614.1"/>
    <property type="molecule type" value="Genomic_DNA"/>
</dbReference>
<protein>
    <recommendedName>
        <fullName evidence="2">LysR substrate-binding domain-containing protein</fullName>
    </recommendedName>
</protein>
<dbReference type="GO" id="GO:0003700">
    <property type="term" value="F:DNA-binding transcription factor activity"/>
    <property type="evidence" value="ECO:0007669"/>
    <property type="project" value="TreeGrafter"/>
</dbReference>
<evidence type="ECO:0000259" key="2">
    <source>
        <dbReference type="Pfam" id="PF03466"/>
    </source>
</evidence>
<dbReference type="PANTHER" id="PTHR30537:SF5">
    <property type="entry name" value="HTH-TYPE TRANSCRIPTIONAL ACTIVATOR TTDR-RELATED"/>
    <property type="match status" value="1"/>
</dbReference>
<name>A0AAI7ZI71_XANAC</name>
<accession>A0AAI7ZI71</accession>
<gene>
    <name evidence="3" type="ordered locus">XAC3771</name>
</gene>
<dbReference type="SUPFAM" id="SSF53850">
    <property type="entry name" value="Periplasmic binding protein-like II"/>
    <property type="match status" value="1"/>
</dbReference>
<dbReference type="AlphaFoldDB" id="A0AAI7ZI71"/>
<evidence type="ECO:0000256" key="1">
    <source>
        <dbReference type="ARBA" id="ARBA00009437"/>
    </source>
</evidence>
<organism evidence="3 4">
    <name type="scientific">Xanthomonas axonopodis pv. citri (strain 306)</name>
    <dbReference type="NCBI Taxonomy" id="190486"/>
    <lineage>
        <taxon>Bacteria</taxon>
        <taxon>Pseudomonadati</taxon>
        <taxon>Pseudomonadota</taxon>
        <taxon>Gammaproteobacteria</taxon>
        <taxon>Lysobacterales</taxon>
        <taxon>Lysobacteraceae</taxon>
        <taxon>Xanthomonas</taxon>
    </lineage>
</organism>
<sequence>MGVAQLPLALCRGSIARGELVVLLGDHTLPAHQLHAVYPSRRGLAPGVRALIEFLVDVLPAVLESAEHGVSG</sequence>
<feature type="domain" description="LysR substrate-binding" evidence="2">
    <location>
        <begin position="1"/>
        <end position="59"/>
    </location>
</feature>
<comment type="similarity">
    <text evidence="1">Belongs to the LysR transcriptional regulatory family.</text>
</comment>